<protein>
    <submittedName>
        <fullName evidence="1">Uncharacterized protein</fullName>
    </submittedName>
</protein>
<keyword evidence="2" id="KW-1185">Reference proteome</keyword>
<dbReference type="EMBL" id="REGN01000489">
    <property type="protein sequence ID" value="RNA41532.1"/>
    <property type="molecule type" value="Genomic_DNA"/>
</dbReference>
<reference evidence="1 2" key="1">
    <citation type="journal article" date="2018" name="Sci. Rep.">
        <title>Genomic signatures of local adaptation to the degree of environmental predictability in rotifers.</title>
        <authorList>
            <person name="Franch-Gras L."/>
            <person name="Hahn C."/>
            <person name="Garcia-Roger E.M."/>
            <person name="Carmona M.J."/>
            <person name="Serra M."/>
            <person name="Gomez A."/>
        </authorList>
    </citation>
    <scope>NUCLEOTIDE SEQUENCE [LARGE SCALE GENOMIC DNA]</scope>
    <source>
        <strain evidence="1">HYR1</strain>
    </source>
</reference>
<accession>A0A3M7T0L3</accession>
<feature type="non-terminal residue" evidence="1">
    <location>
        <position position="1"/>
    </location>
</feature>
<name>A0A3M7T0L3_BRAPC</name>
<dbReference type="Proteomes" id="UP000276133">
    <property type="component" value="Unassembled WGS sequence"/>
</dbReference>
<sequence length="82" mass="9670">KFRNINAKIYFLVNSNNLFSHLFLSDCIKIGMNILTYGSPRAILFFSCSSIKVIFFQSSYSRPLFMIKRKFLEFCLNTMNKH</sequence>
<dbReference type="AlphaFoldDB" id="A0A3M7T0L3"/>
<organism evidence="1 2">
    <name type="scientific">Brachionus plicatilis</name>
    <name type="common">Marine rotifer</name>
    <name type="synonym">Brachionus muelleri</name>
    <dbReference type="NCBI Taxonomy" id="10195"/>
    <lineage>
        <taxon>Eukaryota</taxon>
        <taxon>Metazoa</taxon>
        <taxon>Spiralia</taxon>
        <taxon>Gnathifera</taxon>
        <taxon>Rotifera</taxon>
        <taxon>Eurotatoria</taxon>
        <taxon>Monogononta</taxon>
        <taxon>Pseudotrocha</taxon>
        <taxon>Ploima</taxon>
        <taxon>Brachionidae</taxon>
        <taxon>Brachionus</taxon>
    </lineage>
</organism>
<gene>
    <name evidence="1" type="ORF">BpHYR1_007656</name>
</gene>
<evidence type="ECO:0000313" key="1">
    <source>
        <dbReference type="EMBL" id="RNA41532.1"/>
    </source>
</evidence>
<comment type="caution">
    <text evidence="1">The sequence shown here is derived from an EMBL/GenBank/DDBJ whole genome shotgun (WGS) entry which is preliminary data.</text>
</comment>
<evidence type="ECO:0000313" key="2">
    <source>
        <dbReference type="Proteomes" id="UP000276133"/>
    </source>
</evidence>
<proteinExistence type="predicted"/>